<protein>
    <recommendedName>
        <fullName evidence="11">Stress response RCI peptide</fullName>
    </recommendedName>
</protein>
<dbReference type="OrthoDB" id="2802411at2759"/>
<comment type="similarity">
    <text evidence="2">Belongs to the UPF0057 (PMP3) family.</text>
</comment>
<organism evidence="9 10">
    <name type="scientific">Hypholoma sublateritium (strain FD-334 SS-4)</name>
    <dbReference type="NCBI Taxonomy" id="945553"/>
    <lineage>
        <taxon>Eukaryota</taxon>
        <taxon>Fungi</taxon>
        <taxon>Dikarya</taxon>
        <taxon>Basidiomycota</taxon>
        <taxon>Agaricomycotina</taxon>
        <taxon>Agaricomycetes</taxon>
        <taxon>Agaricomycetidae</taxon>
        <taxon>Agaricales</taxon>
        <taxon>Agaricineae</taxon>
        <taxon>Strophariaceae</taxon>
        <taxon>Hypholoma</taxon>
    </lineage>
</organism>
<feature type="signal peptide" evidence="8">
    <location>
        <begin position="1"/>
        <end position="21"/>
    </location>
</feature>
<evidence type="ECO:0000256" key="4">
    <source>
        <dbReference type="ARBA" id="ARBA00022989"/>
    </source>
</evidence>
<keyword evidence="8" id="KW-0732">Signal</keyword>
<evidence type="ECO:0008006" key="11">
    <source>
        <dbReference type="Google" id="ProtNLM"/>
    </source>
</evidence>
<keyword evidence="4 7" id="KW-1133">Transmembrane helix</keyword>
<keyword evidence="3 7" id="KW-0812">Transmembrane</keyword>
<dbReference type="Proteomes" id="UP000054270">
    <property type="component" value="Unassembled WGS sequence"/>
</dbReference>
<dbReference type="PANTHER" id="PTHR21659">
    <property type="entry name" value="HYDROPHOBIC PROTEIN RCI2 LOW TEMPERATURE AND SALT RESPONSIVE PROTEIN LTI6 -RELATED"/>
    <property type="match status" value="1"/>
</dbReference>
<dbReference type="EMBL" id="KN817526">
    <property type="protein sequence ID" value="KJA26885.1"/>
    <property type="molecule type" value="Genomic_DNA"/>
</dbReference>
<gene>
    <name evidence="9" type="ORF">HYPSUDRAFT_36053</name>
</gene>
<evidence type="ECO:0000256" key="1">
    <source>
        <dbReference type="ARBA" id="ARBA00004370"/>
    </source>
</evidence>
<dbReference type="PROSITE" id="PS51257">
    <property type="entry name" value="PROKAR_LIPOPROTEIN"/>
    <property type="match status" value="1"/>
</dbReference>
<dbReference type="AlphaFoldDB" id="A0A0D2Q5N3"/>
<keyword evidence="10" id="KW-1185">Reference proteome</keyword>
<reference evidence="10" key="1">
    <citation type="submission" date="2014-04" db="EMBL/GenBank/DDBJ databases">
        <title>Evolutionary Origins and Diversification of the Mycorrhizal Mutualists.</title>
        <authorList>
            <consortium name="DOE Joint Genome Institute"/>
            <consortium name="Mycorrhizal Genomics Consortium"/>
            <person name="Kohler A."/>
            <person name="Kuo A."/>
            <person name="Nagy L.G."/>
            <person name="Floudas D."/>
            <person name="Copeland A."/>
            <person name="Barry K.W."/>
            <person name="Cichocki N."/>
            <person name="Veneault-Fourrey C."/>
            <person name="LaButti K."/>
            <person name="Lindquist E.A."/>
            <person name="Lipzen A."/>
            <person name="Lundell T."/>
            <person name="Morin E."/>
            <person name="Murat C."/>
            <person name="Riley R."/>
            <person name="Ohm R."/>
            <person name="Sun H."/>
            <person name="Tunlid A."/>
            <person name="Henrissat B."/>
            <person name="Grigoriev I.V."/>
            <person name="Hibbett D.S."/>
            <person name="Martin F."/>
        </authorList>
    </citation>
    <scope>NUCLEOTIDE SEQUENCE [LARGE SCALE GENOMIC DNA]</scope>
    <source>
        <strain evidence="10">FD-334 SS-4</strain>
    </source>
</reference>
<dbReference type="OMA" id="CELCLNI"/>
<dbReference type="InterPro" id="IPR000612">
    <property type="entry name" value="PMP3"/>
</dbReference>
<evidence type="ECO:0000313" key="9">
    <source>
        <dbReference type="EMBL" id="KJA26885.1"/>
    </source>
</evidence>
<feature type="chain" id="PRO_5002261325" description="Stress response RCI peptide" evidence="8">
    <location>
        <begin position="22"/>
        <end position="101"/>
    </location>
</feature>
<accession>A0A0D2Q5N3</accession>
<dbReference type="Pfam" id="PF01679">
    <property type="entry name" value="Pmp3"/>
    <property type="match status" value="1"/>
</dbReference>
<evidence type="ECO:0000313" key="10">
    <source>
        <dbReference type="Proteomes" id="UP000054270"/>
    </source>
</evidence>
<evidence type="ECO:0000256" key="5">
    <source>
        <dbReference type="ARBA" id="ARBA00023136"/>
    </source>
</evidence>
<feature type="transmembrane region" description="Helical" evidence="7">
    <location>
        <begin position="31"/>
        <end position="54"/>
    </location>
</feature>
<feature type="region of interest" description="Disordered" evidence="6">
    <location>
        <begin position="82"/>
        <end position="101"/>
    </location>
</feature>
<name>A0A0D2Q5N3_HYPSF</name>
<evidence type="ECO:0000256" key="6">
    <source>
        <dbReference type="SAM" id="MobiDB-lite"/>
    </source>
</evidence>
<evidence type="ECO:0000256" key="8">
    <source>
        <dbReference type="SAM" id="SignalP"/>
    </source>
</evidence>
<proteinExistence type="inferred from homology"/>
<sequence>MVKSSDVVLILVAVLFPPAAAAIVTGCSFDLLISVLLTFLGYIPGLIHSLWLIYEKIHAEERFGAGGFIYIGNGHYEPLYSSSESAPVQPAPQNYGSTNEN</sequence>
<comment type="subcellular location">
    <subcellularLocation>
        <location evidence="1">Membrane</location>
    </subcellularLocation>
</comment>
<evidence type="ECO:0000256" key="2">
    <source>
        <dbReference type="ARBA" id="ARBA00009530"/>
    </source>
</evidence>
<keyword evidence="5 7" id="KW-0472">Membrane</keyword>
<dbReference type="PANTHER" id="PTHR21659:SF40">
    <property type="entry name" value="PHOSPHATIDYLSERINE DECARBOXYLASE"/>
    <property type="match status" value="1"/>
</dbReference>
<dbReference type="GO" id="GO:0016020">
    <property type="term" value="C:membrane"/>
    <property type="evidence" value="ECO:0007669"/>
    <property type="project" value="UniProtKB-SubCell"/>
</dbReference>
<evidence type="ECO:0000256" key="3">
    <source>
        <dbReference type="ARBA" id="ARBA00022692"/>
    </source>
</evidence>
<evidence type="ECO:0000256" key="7">
    <source>
        <dbReference type="SAM" id="Phobius"/>
    </source>
</evidence>